<evidence type="ECO:0000259" key="5">
    <source>
        <dbReference type="SMART" id="SM00249"/>
    </source>
</evidence>
<dbReference type="EMBL" id="JALNTZ010000002">
    <property type="protein sequence ID" value="KAJ3661201.1"/>
    <property type="molecule type" value="Genomic_DNA"/>
</dbReference>
<keyword evidence="1" id="KW-0479">Metal-binding</keyword>
<sequence>MCEPAGRMTDSGLALLNSGEKPCKKCKQKVSTAFIKCIKCDDVYHKSCLQQLISRGKNFVILLENAMMCDEHKSELNHYDRMCLQIVNILKNENLTMKNEIEALKVEIEELRKTSASNLQSVHDLNGSVKTDLHNFKGEMVSCLSKFTKEINDNINRKFKEFVPGKTENVHVEKSQPTDKQKPMLTYSEMTKKLKTLL</sequence>
<keyword evidence="7" id="KW-1185">Reference proteome</keyword>
<protein>
    <recommendedName>
        <fullName evidence="5">Zinc finger PHD-type domain-containing protein</fullName>
    </recommendedName>
</protein>
<dbReference type="Gene3D" id="1.20.58.130">
    <property type="match status" value="1"/>
</dbReference>
<keyword evidence="3" id="KW-0862">Zinc</keyword>
<dbReference type="Proteomes" id="UP001168821">
    <property type="component" value="Unassembled WGS sequence"/>
</dbReference>
<evidence type="ECO:0000313" key="7">
    <source>
        <dbReference type="Proteomes" id="UP001168821"/>
    </source>
</evidence>
<keyword evidence="4" id="KW-0175">Coiled coil</keyword>
<feature type="coiled-coil region" evidence="4">
    <location>
        <begin position="87"/>
        <end position="114"/>
    </location>
</feature>
<organism evidence="6 7">
    <name type="scientific">Zophobas morio</name>
    <dbReference type="NCBI Taxonomy" id="2755281"/>
    <lineage>
        <taxon>Eukaryota</taxon>
        <taxon>Metazoa</taxon>
        <taxon>Ecdysozoa</taxon>
        <taxon>Arthropoda</taxon>
        <taxon>Hexapoda</taxon>
        <taxon>Insecta</taxon>
        <taxon>Pterygota</taxon>
        <taxon>Neoptera</taxon>
        <taxon>Endopterygota</taxon>
        <taxon>Coleoptera</taxon>
        <taxon>Polyphaga</taxon>
        <taxon>Cucujiformia</taxon>
        <taxon>Tenebrionidae</taxon>
        <taxon>Zophobas</taxon>
    </lineage>
</organism>
<name>A0AA38IT69_9CUCU</name>
<feature type="domain" description="Zinc finger PHD-type" evidence="5">
    <location>
        <begin position="22"/>
        <end position="73"/>
    </location>
</feature>
<dbReference type="AlphaFoldDB" id="A0AA38IT69"/>
<proteinExistence type="predicted"/>
<evidence type="ECO:0000256" key="3">
    <source>
        <dbReference type="ARBA" id="ARBA00022833"/>
    </source>
</evidence>
<accession>A0AA38IT69</accession>
<keyword evidence="2" id="KW-0863">Zinc-finger</keyword>
<evidence type="ECO:0000313" key="6">
    <source>
        <dbReference type="EMBL" id="KAJ3661201.1"/>
    </source>
</evidence>
<evidence type="ECO:0000256" key="1">
    <source>
        <dbReference type="ARBA" id="ARBA00022723"/>
    </source>
</evidence>
<evidence type="ECO:0000256" key="2">
    <source>
        <dbReference type="ARBA" id="ARBA00022771"/>
    </source>
</evidence>
<reference evidence="6" key="1">
    <citation type="journal article" date="2023" name="G3 (Bethesda)">
        <title>Whole genome assemblies of Zophobas morio and Tenebrio molitor.</title>
        <authorList>
            <person name="Kaur S."/>
            <person name="Stinson S.A."/>
            <person name="diCenzo G.C."/>
        </authorList>
    </citation>
    <scope>NUCLEOTIDE SEQUENCE</scope>
    <source>
        <strain evidence="6">QUZm001</strain>
    </source>
</reference>
<dbReference type="GO" id="GO:0008270">
    <property type="term" value="F:zinc ion binding"/>
    <property type="evidence" value="ECO:0007669"/>
    <property type="project" value="UniProtKB-KW"/>
</dbReference>
<dbReference type="InterPro" id="IPR001965">
    <property type="entry name" value="Znf_PHD"/>
</dbReference>
<gene>
    <name evidence="6" type="ORF">Zmor_005609</name>
</gene>
<evidence type="ECO:0000256" key="4">
    <source>
        <dbReference type="SAM" id="Coils"/>
    </source>
</evidence>
<comment type="caution">
    <text evidence="6">The sequence shown here is derived from an EMBL/GenBank/DDBJ whole genome shotgun (WGS) entry which is preliminary data.</text>
</comment>
<dbReference type="SMART" id="SM00249">
    <property type="entry name" value="PHD"/>
    <property type="match status" value="1"/>
</dbReference>